<accession>A0ABP8YH79</accession>
<name>A0ABP8YH79_9ACTN</name>
<evidence type="ECO:0000313" key="2">
    <source>
        <dbReference type="Proteomes" id="UP001499882"/>
    </source>
</evidence>
<dbReference type="EMBL" id="BAABKN010000005">
    <property type="protein sequence ID" value="GAA4727934.1"/>
    <property type="molecule type" value="Genomic_DNA"/>
</dbReference>
<evidence type="ECO:0008006" key="3">
    <source>
        <dbReference type="Google" id="ProtNLM"/>
    </source>
</evidence>
<protein>
    <recommendedName>
        <fullName evidence="3">Antitoxin VbhA domain-containing protein</fullName>
    </recommendedName>
</protein>
<reference evidence="2" key="1">
    <citation type="journal article" date="2019" name="Int. J. Syst. Evol. Microbiol.">
        <title>The Global Catalogue of Microorganisms (GCM) 10K type strain sequencing project: providing services to taxonomists for standard genome sequencing and annotation.</title>
        <authorList>
            <consortium name="The Broad Institute Genomics Platform"/>
            <consortium name="The Broad Institute Genome Sequencing Center for Infectious Disease"/>
            <person name="Wu L."/>
            <person name="Ma J."/>
        </authorList>
    </citation>
    <scope>NUCLEOTIDE SEQUENCE [LARGE SCALE GENOMIC DNA]</scope>
    <source>
        <strain evidence="2">JCM 18532</strain>
    </source>
</reference>
<keyword evidence="2" id="KW-1185">Reference proteome</keyword>
<proteinExistence type="predicted"/>
<sequence>MESMQSFVLGMAPSERAQVIDLLKDELARGWIPKQADLEAALATVRGEGRALP</sequence>
<evidence type="ECO:0000313" key="1">
    <source>
        <dbReference type="EMBL" id="GAA4727934.1"/>
    </source>
</evidence>
<dbReference type="Proteomes" id="UP001499882">
    <property type="component" value="Unassembled WGS sequence"/>
</dbReference>
<gene>
    <name evidence="1" type="ORF">GCM10023350_08750</name>
</gene>
<organism evidence="1 2">
    <name type="scientific">Nocardioides endophyticus</name>
    <dbReference type="NCBI Taxonomy" id="1353775"/>
    <lineage>
        <taxon>Bacteria</taxon>
        <taxon>Bacillati</taxon>
        <taxon>Actinomycetota</taxon>
        <taxon>Actinomycetes</taxon>
        <taxon>Propionibacteriales</taxon>
        <taxon>Nocardioidaceae</taxon>
        <taxon>Nocardioides</taxon>
    </lineage>
</organism>
<comment type="caution">
    <text evidence="1">The sequence shown here is derived from an EMBL/GenBank/DDBJ whole genome shotgun (WGS) entry which is preliminary data.</text>
</comment>